<dbReference type="Gene3D" id="1.10.10.10">
    <property type="entry name" value="Winged helix-like DNA-binding domain superfamily/Winged helix DNA-binding domain"/>
    <property type="match status" value="1"/>
</dbReference>
<dbReference type="GeneID" id="108994083"/>
<dbReference type="Gene3D" id="3.40.50.300">
    <property type="entry name" value="P-loop containing nucleotide triphosphate hydrolases"/>
    <property type="match status" value="1"/>
</dbReference>
<dbReference type="FunFam" id="1.10.10.10:FF:000322">
    <property type="entry name" value="Probable disease resistance protein At1g63360"/>
    <property type="match status" value="1"/>
</dbReference>
<dbReference type="KEGG" id="jre:108994083"/>
<dbReference type="GO" id="GO:0006952">
    <property type="term" value="P:defense response"/>
    <property type="evidence" value="ECO:0007669"/>
    <property type="project" value="UniProtKB-KW"/>
</dbReference>
<dbReference type="AlphaFoldDB" id="A0A2I4EYZ2"/>
<evidence type="ECO:0000259" key="8">
    <source>
        <dbReference type="Pfam" id="PF23247"/>
    </source>
</evidence>
<dbReference type="Pfam" id="PF25019">
    <property type="entry name" value="LRR_R13L1-DRL21"/>
    <property type="match status" value="1"/>
</dbReference>
<keyword evidence="2" id="KW-0677">Repeat</keyword>
<evidence type="ECO:0000256" key="5">
    <source>
        <dbReference type="ARBA" id="ARBA00022840"/>
    </source>
</evidence>
<dbReference type="Gene3D" id="1.20.5.4130">
    <property type="match status" value="1"/>
</dbReference>
<dbReference type="InterPro" id="IPR032675">
    <property type="entry name" value="LRR_dom_sf"/>
</dbReference>
<sequence length="1123" mass="127653">MADPVSLLVSPMVTIVLVKLSSFLTDKYLEVYGVKQEIETMDNLLRKILASLKDVEENPPGSSTSHSMRNWLDNVKVAVTDAQGLLDSWMTEYNLRSGKKQVYKLLPPCIANKLFNCRVSRELKDIVARLDKISKENYECHPAGRLAVPENPQQQTGPLPNNLVVGREKEKEEIVKLLVPATGETSAGENFVVIPIEAMGGLGKTTLAQLVYVDDRISKYFTIKTWVSVSGSLDVSGILKEIVLSQSNGHDIGFSLAQLQLQVADILADKTFLLVLDDIWIVEDTEWQKLENVLSRGGKGSRVLVTSRLSTVSRLMGAKAPYNLPCFNEDESWSLFEKLVFHVGSSTADAREDLEAYGKEIVKNCKGLPLAVRHIGGLLRRNVDVQEWIRISKELDKDNNILPVLKVSYDRLSSNLKRCFEYCSLFPKAYVFDKNDLIKLWMAEDFIERNEIEKEEIGSRYFNNLLNMFFFECSSEDKTKFRMHDLIHDLAISVSKPLCFHVKDEKPSHVPKESRHVSILCKDVEQPALEIIERSKSLRTLLFPVEHPKTFDQVLDKISSSLRYLRVLDLSSSTILALPKSIENLKELRYLDLSKTDIRELPESICKLINLQTLKLLGCPWLFRLPSMLGALVNLRHLELDEMFWNKISIFPPKMGQLTSLHNLHTFEVGRNPGHRIEELKNMVYLTGTLRITKLENAVNPREANLNEKKMVQKLECVWSNGSNVDEAGDRDALLEDLQPHLNVKELVICHYRGNEFPTWMRNGLLKNLVSISLSYCTRTKILSLDKLPKLAELRLKNMQELEEWSGESYPSLEKLNISGCPKLRKLPCFFRNLSVLKIKKCESLDAIPLAQLQIITLVDNPVLHLWTIPASSEFSASSMRSVVWFFKIVNCPELRELPTNLYLRRLEIIGCRSLTVLQGLKVLNLALDRCHDETLLGMISSSICLESLVISNISNMNSLTKWPSLPHLKALYIRDCEDLEWLSNQENTLFQSFTSLKLLSLRNCPKLETLPAEGLPNTLGYLSIASCARLKSFGPKDALKNLTSLHDLYVENCPELQAFPEDGLSPELRHLCIRGCQLLTEQCRKDADPMLKNILDREFDMAPTEIPHSSSSSWWTKLCFKT</sequence>
<keyword evidence="5" id="KW-0067">ATP-binding</keyword>
<evidence type="ECO:0000256" key="2">
    <source>
        <dbReference type="ARBA" id="ARBA00022737"/>
    </source>
</evidence>
<dbReference type="PANTHER" id="PTHR36766">
    <property type="entry name" value="PLANT BROAD-SPECTRUM MILDEW RESISTANCE PROTEIN RPW8"/>
    <property type="match status" value="1"/>
</dbReference>
<evidence type="ECO:0000313" key="12">
    <source>
        <dbReference type="RefSeq" id="XP_018824614.1"/>
    </source>
</evidence>
<dbReference type="InterPro" id="IPR042197">
    <property type="entry name" value="Apaf_helical"/>
</dbReference>
<feature type="domain" description="Disease resistance protein winged helix" evidence="9">
    <location>
        <begin position="425"/>
        <end position="491"/>
    </location>
</feature>
<dbReference type="SUPFAM" id="SSF52047">
    <property type="entry name" value="RNI-like"/>
    <property type="match status" value="1"/>
</dbReference>
<name>A0A2I4EYZ2_JUGRE</name>
<dbReference type="Pfam" id="PF23559">
    <property type="entry name" value="WHD_DRP"/>
    <property type="match status" value="1"/>
</dbReference>
<dbReference type="SUPFAM" id="SSF52540">
    <property type="entry name" value="P-loop containing nucleoside triphosphate hydrolases"/>
    <property type="match status" value="1"/>
</dbReference>
<accession>A0A2I4EYZ2</accession>
<dbReference type="GO" id="GO:0005524">
    <property type="term" value="F:ATP binding"/>
    <property type="evidence" value="ECO:0007669"/>
    <property type="project" value="UniProtKB-KW"/>
</dbReference>
<dbReference type="PANTHER" id="PTHR36766:SF70">
    <property type="entry name" value="DISEASE RESISTANCE PROTEIN RGA4"/>
    <property type="match status" value="1"/>
</dbReference>
<dbReference type="Gene3D" id="1.10.8.430">
    <property type="entry name" value="Helical domain of apoptotic protease-activating factors"/>
    <property type="match status" value="1"/>
</dbReference>
<reference evidence="12" key="1">
    <citation type="submission" date="2025-08" db="UniProtKB">
        <authorList>
            <consortium name="RefSeq"/>
        </authorList>
    </citation>
    <scope>IDENTIFICATION</scope>
    <source>
        <tissue evidence="12">Leaves</tissue>
    </source>
</reference>
<organism evidence="11 12">
    <name type="scientific">Juglans regia</name>
    <name type="common">English walnut</name>
    <dbReference type="NCBI Taxonomy" id="51240"/>
    <lineage>
        <taxon>Eukaryota</taxon>
        <taxon>Viridiplantae</taxon>
        <taxon>Streptophyta</taxon>
        <taxon>Embryophyta</taxon>
        <taxon>Tracheophyta</taxon>
        <taxon>Spermatophyta</taxon>
        <taxon>Magnoliopsida</taxon>
        <taxon>eudicotyledons</taxon>
        <taxon>Gunneridae</taxon>
        <taxon>Pentapetalae</taxon>
        <taxon>rosids</taxon>
        <taxon>fabids</taxon>
        <taxon>Fagales</taxon>
        <taxon>Juglandaceae</taxon>
        <taxon>Juglans</taxon>
    </lineage>
</organism>
<evidence type="ECO:0000256" key="1">
    <source>
        <dbReference type="ARBA" id="ARBA00022614"/>
    </source>
</evidence>
<dbReference type="InterPro" id="IPR057135">
    <property type="entry name" value="At4g27190-like_LRR"/>
</dbReference>
<evidence type="ECO:0000259" key="7">
    <source>
        <dbReference type="Pfam" id="PF18052"/>
    </source>
</evidence>
<keyword evidence="11" id="KW-1185">Reference proteome</keyword>
<feature type="domain" description="Disease resistance N-terminal" evidence="7">
    <location>
        <begin position="13"/>
        <end position="98"/>
    </location>
</feature>
<dbReference type="GO" id="GO:0051707">
    <property type="term" value="P:response to other organism"/>
    <property type="evidence" value="ECO:0007669"/>
    <property type="project" value="UniProtKB-ARBA"/>
</dbReference>
<dbReference type="SUPFAM" id="SSF52058">
    <property type="entry name" value="L domain-like"/>
    <property type="match status" value="1"/>
</dbReference>
<dbReference type="Pfam" id="PF23247">
    <property type="entry name" value="LRR_RPS2"/>
    <property type="match status" value="1"/>
</dbReference>
<evidence type="ECO:0000259" key="6">
    <source>
        <dbReference type="Pfam" id="PF00931"/>
    </source>
</evidence>
<dbReference type="OrthoDB" id="2973320at2759"/>
<protein>
    <submittedName>
        <fullName evidence="12">Disease resistance protein At3g14460</fullName>
    </submittedName>
</protein>
<dbReference type="InterPro" id="IPR056789">
    <property type="entry name" value="LRR_R13L1-DRL21"/>
</dbReference>
<dbReference type="InterPro" id="IPR041118">
    <property type="entry name" value="Rx_N"/>
</dbReference>
<dbReference type="RefSeq" id="XP_018824614.1">
    <property type="nucleotide sequence ID" value="XM_018969069.2"/>
</dbReference>
<evidence type="ECO:0000259" key="9">
    <source>
        <dbReference type="Pfam" id="PF23559"/>
    </source>
</evidence>
<dbReference type="InterPro" id="IPR058922">
    <property type="entry name" value="WHD_DRP"/>
</dbReference>
<evidence type="ECO:0000259" key="10">
    <source>
        <dbReference type="Pfam" id="PF25019"/>
    </source>
</evidence>
<evidence type="ECO:0000256" key="3">
    <source>
        <dbReference type="ARBA" id="ARBA00022741"/>
    </source>
</evidence>
<feature type="domain" description="Disease resistance protein At4g27190-like leucine-rich repeats" evidence="8">
    <location>
        <begin position="941"/>
        <end position="1054"/>
    </location>
</feature>
<dbReference type="Pfam" id="PF00931">
    <property type="entry name" value="NB-ARC"/>
    <property type="match status" value="1"/>
</dbReference>
<dbReference type="PRINTS" id="PR00364">
    <property type="entry name" value="DISEASERSIST"/>
</dbReference>
<dbReference type="InterPro" id="IPR036388">
    <property type="entry name" value="WH-like_DNA-bd_sf"/>
</dbReference>
<evidence type="ECO:0000256" key="4">
    <source>
        <dbReference type="ARBA" id="ARBA00022821"/>
    </source>
</evidence>
<keyword evidence="3" id="KW-0547">Nucleotide-binding</keyword>
<gene>
    <name evidence="12" type="primary">LOC108994083</name>
</gene>
<dbReference type="InterPro" id="IPR027417">
    <property type="entry name" value="P-loop_NTPase"/>
</dbReference>
<dbReference type="Gramene" id="Jr13_23020_p1">
    <property type="protein sequence ID" value="cds.Jr13_23020_p1"/>
    <property type="gene ID" value="Jr13_23020"/>
</dbReference>
<dbReference type="GO" id="GO:0043531">
    <property type="term" value="F:ADP binding"/>
    <property type="evidence" value="ECO:0007669"/>
    <property type="project" value="InterPro"/>
</dbReference>
<dbReference type="Pfam" id="PF18052">
    <property type="entry name" value="Rx_N"/>
    <property type="match status" value="1"/>
</dbReference>
<feature type="domain" description="NB-ARC" evidence="6">
    <location>
        <begin position="186"/>
        <end position="342"/>
    </location>
</feature>
<feature type="domain" description="R13L1/DRL21-like LRR repeat region" evidence="10">
    <location>
        <begin position="677"/>
        <end position="799"/>
    </location>
</feature>
<keyword evidence="1" id="KW-0433">Leucine-rich repeat</keyword>
<dbReference type="Proteomes" id="UP000235220">
    <property type="component" value="Chromosome 13"/>
</dbReference>
<keyword evidence="4" id="KW-0611">Plant defense</keyword>
<dbReference type="InterPro" id="IPR002182">
    <property type="entry name" value="NB-ARC"/>
</dbReference>
<dbReference type="Gene3D" id="3.80.10.10">
    <property type="entry name" value="Ribonuclease Inhibitor"/>
    <property type="match status" value="2"/>
</dbReference>
<proteinExistence type="predicted"/>
<evidence type="ECO:0000313" key="11">
    <source>
        <dbReference type="Proteomes" id="UP000235220"/>
    </source>
</evidence>